<evidence type="ECO:0000313" key="14">
    <source>
        <dbReference type="Ensembl" id="ENSTRUP00000002170.3"/>
    </source>
</evidence>
<dbReference type="SUPFAM" id="SSF81321">
    <property type="entry name" value="Family A G protein-coupled receptor-like"/>
    <property type="match status" value="1"/>
</dbReference>
<dbReference type="GO" id="GO:0009986">
    <property type="term" value="C:cell surface"/>
    <property type="evidence" value="ECO:0007669"/>
    <property type="project" value="Ensembl"/>
</dbReference>
<comment type="similarity">
    <text evidence="11">Belongs to the chemokine-like receptor (CMKLR) family.</text>
</comment>
<evidence type="ECO:0000256" key="1">
    <source>
        <dbReference type="ARBA" id="ARBA00004651"/>
    </source>
</evidence>
<evidence type="ECO:0000256" key="9">
    <source>
        <dbReference type="ARBA" id="ARBA00023180"/>
    </source>
</evidence>
<dbReference type="GO" id="GO:0006954">
    <property type="term" value="P:inflammatory response"/>
    <property type="evidence" value="ECO:0007669"/>
    <property type="project" value="TreeGrafter"/>
</dbReference>
<dbReference type="PANTHER" id="PTHR24225">
    <property type="entry name" value="CHEMOTACTIC RECEPTOR"/>
    <property type="match status" value="1"/>
</dbReference>
<dbReference type="Pfam" id="PF00001">
    <property type="entry name" value="7tm_1"/>
    <property type="match status" value="1"/>
</dbReference>
<reference evidence="14" key="3">
    <citation type="submission" date="2025-09" db="UniProtKB">
        <authorList>
            <consortium name="Ensembl"/>
        </authorList>
    </citation>
    <scope>IDENTIFICATION</scope>
</reference>
<dbReference type="FunFam" id="1.20.1070.10:FF:000109">
    <property type="entry name" value="Leukotriene B4 receptor"/>
    <property type="match status" value="1"/>
</dbReference>
<evidence type="ECO:0000256" key="3">
    <source>
        <dbReference type="ARBA" id="ARBA00022553"/>
    </source>
</evidence>
<reference evidence="14" key="2">
    <citation type="submission" date="2025-08" db="UniProtKB">
        <authorList>
            <consortium name="Ensembl"/>
        </authorList>
    </citation>
    <scope>IDENTIFICATION</scope>
</reference>
<keyword evidence="3" id="KW-0597">Phosphoprotein</keyword>
<dbReference type="GO" id="GO:0004875">
    <property type="term" value="F:complement receptor activity"/>
    <property type="evidence" value="ECO:0007669"/>
    <property type="project" value="TreeGrafter"/>
</dbReference>
<evidence type="ECO:0000256" key="6">
    <source>
        <dbReference type="ARBA" id="ARBA00023040"/>
    </source>
</evidence>
<dbReference type="InterPro" id="IPR003981">
    <property type="entry name" value="Leukotriene_B4_rcpt"/>
</dbReference>
<dbReference type="Ensembl" id="ENSTRUT00000002179.3">
    <property type="protein sequence ID" value="ENSTRUP00000002170.3"/>
    <property type="gene ID" value="ENSTRUG00000000913.3"/>
</dbReference>
<feature type="transmembrane region" description="Helical" evidence="12">
    <location>
        <begin position="26"/>
        <end position="48"/>
    </location>
</feature>
<keyword evidence="15" id="KW-1185">Reference proteome</keyword>
<comment type="subcellular location">
    <subcellularLocation>
        <location evidence="1">Cell membrane</location>
        <topology evidence="1">Multi-pass membrane protein</topology>
    </subcellularLocation>
</comment>
<keyword evidence="6" id="KW-0297">G-protein coupled receptor</keyword>
<feature type="transmembrane region" description="Helical" evidence="12">
    <location>
        <begin position="60"/>
        <end position="84"/>
    </location>
</feature>
<keyword evidence="8" id="KW-0675">Receptor</keyword>
<protein>
    <submittedName>
        <fullName evidence="14">Leukotriene B4 receptor 2a</fullName>
    </submittedName>
</protein>
<evidence type="ECO:0000259" key="13">
    <source>
        <dbReference type="PROSITE" id="PS50262"/>
    </source>
</evidence>
<feature type="domain" description="G-protein coupled receptors family 1 profile" evidence="13">
    <location>
        <begin position="39"/>
        <end position="274"/>
    </location>
</feature>
<dbReference type="PANTHER" id="PTHR24225:SF72">
    <property type="entry name" value="G-PROTEIN COUPLED RECEPTORS FAMILY 1 PROFILE DOMAIN-CONTAINING PROTEIN-RELATED"/>
    <property type="match status" value="1"/>
</dbReference>
<evidence type="ECO:0000256" key="8">
    <source>
        <dbReference type="ARBA" id="ARBA00023170"/>
    </source>
</evidence>
<keyword evidence="2" id="KW-1003">Cell membrane</keyword>
<dbReference type="STRING" id="31033.ENSTRUP00000002170"/>
<evidence type="ECO:0000313" key="15">
    <source>
        <dbReference type="Proteomes" id="UP000005226"/>
    </source>
</evidence>
<evidence type="ECO:0000256" key="7">
    <source>
        <dbReference type="ARBA" id="ARBA00023136"/>
    </source>
</evidence>
<keyword evidence="10" id="KW-0807">Transducer</keyword>
<reference evidence="14 15" key="1">
    <citation type="journal article" date="2011" name="Genome Biol. Evol.">
        <title>Integration of the genetic map and genome assembly of fugu facilitates insights into distinct features of genome evolution in teleosts and mammals.</title>
        <authorList>
            <person name="Kai W."/>
            <person name="Kikuchi K."/>
            <person name="Tohari S."/>
            <person name="Chew A.K."/>
            <person name="Tay A."/>
            <person name="Fujiwara A."/>
            <person name="Hosoya S."/>
            <person name="Suetake H."/>
            <person name="Naruse K."/>
            <person name="Brenner S."/>
            <person name="Suzuki Y."/>
            <person name="Venkatesh B."/>
        </authorList>
    </citation>
    <scope>NUCLEOTIDE SEQUENCE [LARGE SCALE GENOMIC DNA]</scope>
</reference>
<evidence type="ECO:0000256" key="12">
    <source>
        <dbReference type="SAM" id="Phobius"/>
    </source>
</evidence>
<dbReference type="InterPro" id="IPR000276">
    <property type="entry name" value="GPCR_Rhodpsn"/>
</dbReference>
<dbReference type="InterPro" id="IPR000826">
    <property type="entry name" value="Formyl_rcpt-rel"/>
</dbReference>
<dbReference type="InParanoid" id="H2RPV6"/>
<dbReference type="OMA" id="HVVLQYM"/>
<feature type="transmembrane region" description="Helical" evidence="12">
    <location>
        <begin position="141"/>
        <end position="163"/>
    </location>
</feature>
<evidence type="ECO:0000256" key="11">
    <source>
        <dbReference type="ARBA" id="ARBA00025736"/>
    </source>
</evidence>
<dbReference type="GO" id="GO:0004974">
    <property type="term" value="F:leukotriene receptor activity"/>
    <property type="evidence" value="ECO:0007669"/>
    <property type="project" value="InterPro"/>
</dbReference>
<evidence type="ECO:0000256" key="5">
    <source>
        <dbReference type="ARBA" id="ARBA00022989"/>
    </source>
</evidence>
<proteinExistence type="inferred from homology"/>
<dbReference type="InterPro" id="IPR017452">
    <property type="entry name" value="GPCR_Rhodpsn_7TM"/>
</dbReference>
<feature type="transmembrane region" description="Helical" evidence="12">
    <location>
        <begin position="226"/>
        <end position="244"/>
    </location>
</feature>
<dbReference type="PROSITE" id="PS50262">
    <property type="entry name" value="G_PROTEIN_RECEP_F1_2"/>
    <property type="match status" value="1"/>
</dbReference>
<evidence type="ECO:0000256" key="2">
    <source>
        <dbReference type="ARBA" id="ARBA00022475"/>
    </source>
</evidence>
<evidence type="ECO:0000256" key="10">
    <source>
        <dbReference type="ARBA" id="ARBA00023224"/>
    </source>
</evidence>
<keyword evidence="5 12" id="KW-1133">Transmembrane helix</keyword>
<dbReference type="GeneTree" id="ENSGT00950000182966"/>
<dbReference type="GO" id="GO:0005886">
    <property type="term" value="C:plasma membrane"/>
    <property type="evidence" value="ECO:0007669"/>
    <property type="project" value="UniProtKB-SubCell"/>
</dbReference>
<dbReference type="GO" id="GO:0007204">
    <property type="term" value="P:positive regulation of cytosolic calcium ion concentration"/>
    <property type="evidence" value="ECO:0007669"/>
    <property type="project" value="TreeGrafter"/>
</dbReference>
<organism evidence="14 15">
    <name type="scientific">Takifugu rubripes</name>
    <name type="common">Japanese pufferfish</name>
    <name type="synonym">Fugu rubripes</name>
    <dbReference type="NCBI Taxonomy" id="31033"/>
    <lineage>
        <taxon>Eukaryota</taxon>
        <taxon>Metazoa</taxon>
        <taxon>Chordata</taxon>
        <taxon>Craniata</taxon>
        <taxon>Vertebrata</taxon>
        <taxon>Euteleostomi</taxon>
        <taxon>Actinopterygii</taxon>
        <taxon>Neopterygii</taxon>
        <taxon>Teleostei</taxon>
        <taxon>Neoteleostei</taxon>
        <taxon>Acanthomorphata</taxon>
        <taxon>Eupercaria</taxon>
        <taxon>Tetraodontiformes</taxon>
        <taxon>Tetradontoidea</taxon>
        <taxon>Tetraodontidae</taxon>
        <taxon>Takifugu</taxon>
    </lineage>
</organism>
<keyword evidence="9" id="KW-0325">Glycoprotein</keyword>
<dbReference type="Gene3D" id="1.20.1070.10">
    <property type="entry name" value="Rhodopsin 7-helix transmembrane proteins"/>
    <property type="match status" value="1"/>
</dbReference>
<accession>H2RPV6</accession>
<keyword evidence="4 12" id="KW-0812">Transmembrane</keyword>
<evidence type="ECO:0000256" key="4">
    <source>
        <dbReference type="ARBA" id="ARBA00022692"/>
    </source>
</evidence>
<dbReference type="Proteomes" id="UP000005226">
    <property type="component" value="Chromosome 8"/>
</dbReference>
<dbReference type="GO" id="GO:0007200">
    <property type="term" value="P:phospholipase C-activating G protein-coupled receptor signaling pathway"/>
    <property type="evidence" value="ECO:0007669"/>
    <property type="project" value="TreeGrafter"/>
</dbReference>
<feature type="transmembrane region" description="Helical" evidence="12">
    <location>
        <begin position="256"/>
        <end position="277"/>
    </location>
</feature>
<feature type="transmembrane region" description="Helical" evidence="12">
    <location>
        <begin position="96"/>
        <end position="121"/>
    </location>
</feature>
<dbReference type="GO" id="GO:1905523">
    <property type="term" value="P:positive regulation of macrophage migration"/>
    <property type="evidence" value="ECO:0007669"/>
    <property type="project" value="Ensembl"/>
</dbReference>
<dbReference type="AlphaFoldDB" id="H2RPV6"/>
<dbReference type="PRINTS" id="PR01476">
    <property type="entry name" value="LTBRECEPTOR"/>
</dbReference>
<dbReference type="PRINTS" id="PR00237">
    <property type="entry name" value="GPCRRHODOPSN"/>
</dbReference>
<feature type="transmembrane region" description="Helical" evidence="12">
    <location>
        <begin position="183"/>
        <end position="206"/>
    </location>
</feature>
<name>H2RPV6_TAKRU</name>
<sequence>MAQVNSTFNVVNNTIVDNPVSTTMGALILSIVFLLGFPGNLFIIWSILARAKRQSVTTLIILNLAIADGSLMGLSPFFIAYLISKDWPFGEAMCKILFYLCLLNMYASIHLIMVMSVYRMLAVLWPQWTARISGRKTVMKVLAVVWVLVMIASIPAIIFRKVWKKSNGNKVVGLNISPTPQVVIQYMLELIFGFLIPYTVIVFCYIRILRRIRQTRFGRRIRSENLILAIVLTFCLFWLPYHIVNMVLDKIWQSSRVVTSSIAFISSCANPVLYFFVGKSYIRQEGLAFMARLFEGTGLDLVSRKSRSVILRL</sequence>
<keyword evidence="7 12" id="KW-0472">Membrane</keyword>